<dbReference type="PROSITE" id="PS50053">
    <property type="entry name" value="UBIQUITIN_2"/>
    <property type="match status" value="1"/>
</dbReference>
<name>A0A0B7APJ5_9EUPU</name>
<dbReference type="InterPro" id="IPR000626">
    <property type="entry name" value="Ubiquitin-like_dom"/>
</dbReference>
<evidence type="ECO:0000313" key="4">
    <source>
        <dbReference type="EMBL" id="CEK82508.1"/>
    </source>
</evidence>
<dbReference type="EMBL" id="HACG01035642">
    <property type="protein sequence ID" value="CEK82507.1"/>
    <property type="molecule type" value="Transcribed_RNA"/>
</dbReference>
<evidence type="ECO:0000313" key="3">
    <source>
        <dbReference type="EMBL" id="CEK82507.1"/>
    </source>
</evidence>
<evidence type="ECO:0000259" key="1">
    <source>
        <dbReference type="PROSITE" id="PS50053"/>
    </source>
</evidence>
<organism evidence="3">
    <name type="scientific">Arion vulgaris</name>
    <dbReference type="NCBI Taxonomy" id="1028688"/>
    <lineage>
        <taxon>Eukaryota</taxon>
        <taxon>Metazoa</taxon>
        <taxon>Spiralia</taxon>
        <taxon>Lophotrochozoa</taxon>
        <taxon>Mollusca</taxon>
        <taxon>Gastropoda</taxon>
        <taxon>Heterobranchia</taxon>
        <taxon>Euthyneura</taxon>
        <taxon>Panpulmonata</taxon>
        <taxon>Eupulmonata</taxon>
        <taxon>Stylommatophora</taxon>
        <taxon>Helicina</taxon>
        <taxon>Arionoidea</taxon>
        <taxon>Arionidae</taxon>
        <taxon>Arion</taxon>
    </lineage>
</organism>
<dbReference type="SUPFAM" id="SSF54236">
    <property type="entry name" value="Ubiquitin-like"/>
    <property type="match status" value="1"/>
</dbReference>
<proteinExistence type="predicted"/>
<reference evidence="3" key="1">
    <citation type="submission" date="2014-12" db="EMBL/GenBank/DDBJ databases">
        <title>Insight into the proteome of Arion vulgaris.</title>
        <authorList>
            <person name="Aradska J."/>
            <person name="Bulat T."/>
            <person name="Smidak R."/>
            <person name="Sarate P."/>
            <person name="Gangsoo J."/>
            <person name="Sialana F."/>
            <person name="Bilban M."/>
            <person name="Lubec G."/>
        </authorList>
    </citation>
    <scope>NUCLEOTIDE SEQUENCE</scope>
    <source>
        <tissue evidence="3">Skin</tissue>
    </source>
</reference>
<gene>
    <name evidence="3" type="primary">ORF131952</name>
    <name evidence="2" type="synonym">ORF131951</name>
    <name evidence="4" type="synonym">ORF131953</name>
</gene>
<sequence length="98" mass="11269">MDPGNQNIQFEAAPDVQVYIRLIRKEILIDELEANINISKTTNELKQSLSGPLNIAVEYMELWKDNIQLQDDISLMQYDICYNDVLDIKDTTPGDRPV</sequence>
<dbReference type="EMBL" id="HACG01035641">
    <property type="protein sequence ID" value="CEK82506.1"/>
    <property type="molecule type" value="Transcribed_RNA"/>
</dbReference>
<dbReference type="InterPro" id="IPR029071">
    <property type="entry name" value="Ubiquitin-like_domsf"/>
</dbReference>
<accession>A0A0B7APJ5</accession>
<feature type="domain" description="Ubiquitin-like" evidence="1">
    <location>
        <begin position="16"/>
        <end position="95"/>
    </location>
</feature>
<protein>
    <recommendedName>
        <fullName evidence="1">Ubiquitin-like domain-containing protein</fullName>
    </recommendedName>
</protein>
<dbReference type="EMBL" id="HACG01035643">
    <property type="protein sequence ID" value="CEK82508.1"/>
    <property type="molecule type" value="Transcribed_RNA"/>
</dbReference>
<dbReference type="Gene3D" id="3.10.20.90">
    <property type="entry name" value="Phosphatidylinositol 3-kinase Catalytic Subunit, Chain A, domain 1"/>
    <property type="match status" value="1"/>
</dbReference>
<dbReference type="AlphaFoldDB" id="A0A0B7APJ5"/>
<evidence type="ECO:0000313" key="2">
    <source>
        <dbReference type="EMBL" id="CEK82506.1"/>
    </source>
</evidence>